<keyword evidence="3" id="KW-1185">Reference proteome</keyword>
<proteinExistence type="predicted"/>
<evidence type="ECO:0000313" key="2">
    <source>
        <dbReference type="EMBL" id="GGM16521.1"/>
    </source>
</evidence>
<dbReference type="EMBL" id="BMOM01000025">
    <property type="protein sequence ID" value="GGM16521.1"/>
    <property type="molecule type" value="Genomic_DNA"/>
</dbReference>
<comment type="caution">
    <text evidence="2">The sequence shown here is derived from an EMBL/GenBank/DDBJ whole genome shotgun (WGS) entry which is preliminary data.</text>
</comment>
<protein>
    <recommendedName>
        <fullName evidence="1">NrS-1 polymerase-like HBD domain-containing protein</fullName>
    </recommendedName>
</protein>
<dbReference type="RefSeq" id="WP_188904802.1">
    <property type="nucleotide sequence ID" value="NZ_BMOM01000025.1"/>
</dbReference>
<reference evidence="3" key="1">
    <citation type="journal article" date="2019" name="Int. J. Syst. Evol. Microbiol.">
        <title>The Global Catalogue of Microorganisms (GCM) 10K type strain sequencing project: providing services to taxonomists for standard genome sequencing and annotation.</title>
        <authorList>
            <consortium name="The Broad Institute Genomics Platform"/>
            <consortium name="The Broad Institute Genome Sequencing Center for Infectious Disease"/>
            <person name="Wu L."/>
            <person name="Ma J."/>
        </authorList>
    </citation>
    <scope>NUCLEOTIDE SEQUENCE [LARGE SCALE GENOMIC DNA]</scope>
    <source>
        <strain evidence="3">JCM 15443</strain>
    </source>
</reference>
<dbReference type="Pfam" id="PF22763">
    <property type="entry name" value="NrS1-1_pol-like_HBD"/>
    <property type="match status" value="1"/>
</dbReference>
<feature type="domain" description="NrS-1 polymerase-like HBD" evidence="1">
    <location>
        <begin position="238"/>
        <end position="292"/>
    </location>
</feature>
<name>A0ABQ2GW97_9DEIO</name>
<dbReference type="Proteomes" id="UP000661918">
    <property type="component" value="Unassembled WGS sequence"/>
</dbReference>
<dbReference type="InterPro" id="IPR054468">
    <property type="entry name" value="NrSPol-like_HBD"/>
</dbReference>
<evidence type="ECO:0000313" key="3">
    <source>
        <dbReference type="Proteomes" id="UP000661918"/>
    </source>
</evidence>
<gene>
    <name evidence="2" type="ORF">GCM10010841_26080</name>
</gene>
<evidence type="ECO:0000259" key="1">
    <source>
        <dbReference type="Pfam" id="PF22763"/>
    </source>
</evidence>
<accession>A0ABQ2GW97</accession>
<sequence length="309" mass="32224">MTGAAARIARVEAHWPLLDRPRWWLWQARRRAGGGVGKVPVVPVPGGGLRAHDAGDPRAWRPWAAVRADHRAGRGDGVDFALGGGLVCVDLDGCLDAHGVPDATAAALLAALPGYAERSPSGTGLHLFAWAVPGPPGTPEPGNRRAGRLELLRRGLITVTGDVWPGHAGPPSSAAALARVAALEARPPSGPVPPGAGRAALLSPPTDAEVLARLLALRNAPKLARLLAGDLRGYPSPSEADFALARMLRFATQDPGQIQRVMRACALARARWDRPDGAGRSYLQRTVERALALGGPTLPHPPSPPGEPS</sequence>
<organism evidence="2 3">
    <name type="scientific">Deinococcus aerophilus</name>
    <dbReference type="NCBI Taxonomy" id="522488"/>
    <lineage>
        <taxon>Bacteria</taxon>
        <taxon>Thermotogati</taxon>
        <taxon>Deinococcota</taxon>
        <taxon>Deinococci</taxon>
        <taxon>Deinococcales</taxon>
        <taxon>Deinococcaceae</taxon>
        <taxon>Deinococcus</taxon>
    </lineage>
</organism>